<proteinExistence type="predicted"/>
<name>A0AAW1JD59_POPJA</name>
<evidence type="ECO:0000313" key="2">
    <source>
        <dbReference type="Proteomes" id="UP001458880"/>
    </source>
</evidence>
<protein>
    <submittedName>
        <fullName evidence="1">Uncharacterized protein</fullName>
    </submittedName>
</protein>
<sequence>MTMKKKNLVTRVARWALLLDEFNYQIEHRSGQKMKHVDSLSRNPVMLTVNSEFLKWTENETRGFTIKKSSDAHSKLGILATA</sequence>
<keyword evidence="2" id="KW-1185">Reference proteome</keyword>
<dbReference type="Proteomes" id="UP001458880">
    <property type="component" value="Unassembled WGS sequence"/>
</dbReference>
<gene>
    <name evidence="1" type="ORF">QE152_g30720</name>
</gene>
<reference evidence="1 2" key="1">
    <citation type="journal article" date="2024" name="BMC Genomics">
        <title>De novo assembly and annotation of Popillia japonica's genome with initial clues to its potential as an invasive pest.</title>
        <authorList>
            <person name="Cucini C."/>
            <person name="Boschi S."/>
            <person name="Funari R."/>
            <person name="Cardaioli E."/>
            <person name="Iannotti N."/>
            <person name="Marturano G."/>
            <person name="Paoli F."/>
            <person name="Bruttini M."/>
            <person name="Carapelli A."/>
            <person name="Frati F."/>
            <person name="Nardi F."/>
        </authorList>
    </citation>
    <scope>NUCLEOTIDE SEQUENCE [LARGE SCALE GENOMIC DNA]</scope>
    <source>
        <strain evidence="1">DMR45628</strain>
    </source>
</reference>
<dbReference type="AlphaFoldDB" id="A0AAW1JD59"/>
<accession>A0AAW1JD59</accession>
<evidence type="ECO:0000313" key="1">
    <source>
        <dbReference type="EMBL" id="KAK9701290.1"/>
    </source>
</evidence>
<comment type="caution">
    <text evidence="1">The sequence shown here is derived from an EMBL/GenBank/DDBJ whole genome shotgun (WGS) entry which is preliminary data.</text>
</comment>
<dbReference type="EMBL" id="JASPKY010000417">
    <property type="protein sequence ID" value="KAK9701290.1"/>
    <property type="molecule type" value="Genomic_DNA"/>
</dbReference>
<organism evidence="1 2">
    <name type="scientific">Popillia japonica</name>
    <name type="common">Japanese beetle</name>
    <dbReference type="NCBI Taxonomy" id="7064"/>
    <lineage>
        <taxon>Eukaryota</taxon>
        <taxon>Metazoa</taxon>
        <taxon>Ecdysozoa</taxon>
        <taxon>Arthropoda</taxon>
        <taxon>Hexapoda</taxon>
        <taxon>Insecta</taxon>
        <taxon>Pterygota</taxon>
        <taxon>Neoptera</taxon>
        <taxon>Endopterygota</taxon>
        <taxon>Coleoptera</taxon>
        <taxon>Polyphaga</taxon>
        <taxon>Scarabaeiformia</taxon>
        <taxon>Scarabaeidae</taxon>
        <taxon>Rutelinae</taxon>
        <taxon>Popillia</taxon>
    </lineage>
</organism>